<dbReference type="RefSeq" id="XP_009041911.1">
    <property type="nucleotide sequence ID" value="XM_009043663.1"/>
</dbReference>
<name>F0YNC5_AURAN</name>
<evidence type="ECO:0000256" key="4">
    <source>
        <dbReference type="ARBA" id="ARBA00022884"/>
    </source>
</evidence>
<evidence type="ECO:0000256" key="5">
    <source>
        <dbReference type="ARBA" id="ARBA00023274"/>
    </source>
</evidence>
<dbReference type="InParanoid" id="F0YNC5"/>
<keyword evidence="4 6" id="KW-0694">RNA-binding</keyword>
<dbReference type="PROSITE" id="PS52002">
    <property type="entry name" value="SM"/>
    <property type="match status" value="1"/>
</dbReference>
<dbReference type="OMA" id="ETTTCYQ"/>
<evidence type="ECO:0000256" key="1">
    <source>
        <dbReference type="ARBA" id="ARBA00006850"/>
    </source>
</evidence>
<comment type="subunit">
    <text evidence="6">LSm subunits form a heteromer with a donut shape.</text>
</comment>
<keyword evidence="3 6" id="KW-0507">mRNA processing</keyword>
<accession>F0YNC5</accession>
<dbReference type="PANTHER" id="PTHR15588">
    <property type="entry name" value="LSM1"/>
    <property type="match status" value="1"/>
</dbReference>
<evidence type="ECO:0000256" key="3">
    <source>
        <dbReference type="ARBA" id="ARBA00022664"/>
    </source>
</evidence>
<dbReference type="Proteomes" id="UP000002729">
    <property type="component" value="Unassembled WGS sequence"/>
</dbReference>
<evidence type="ECO:0000256" key="2">
    <source>
        <dbReference type="ARBA" id="ARBA00022490"/>
    </source>
</evidence>
<dbReference type="InterPro" id="IPR044642">
    <property type="entry name" value="PTHR15588"/>
</dbReference>
<protein>
    <recommendedName>
        <fullName evidence="6">U6 snRNA-associated Sm-like protein LSm1</fullName>
    </recommendedName>
</protein>
<sequence>MAAQEGGLILPAAASLVDQLDKKVLIILRDGRNLVGVMRSFDQFSNVVLEDTYERRVVIPDDESQPAVYGDVPLGLYVIRGDSVVLLGEVAEELEASEDHPRQLPIEDVVALERSGAGTTAVVWDIEDL</sequence>
<gene>
    <name evidence="6" type="primary">LSM1</name>
    <name evidence="8" type="ORF">AURANDRAFT_72740</name>
</gene>
<feature type="domain" description="Sm" evidence="7">
    <location>
        <begin position="11"/>
        <end position="93"/>
    </location>
</feature>
<dbReference type="OrthoDB" id="10263346at2759"/>
<dbReference type="GO" id="GO:0003729">
    <property type="term" value="F:mRNA binding"/>
    <property type="evidence" value="ECO:0007669"/>
    <property type="project" value="TreeGrafter"/>
</dbReference>
<evidence type="ECO:0000313" key="9">
    <source>
        <dbReference type="Proteomes" id="UP000002729"/>
    </source>
</evidence>
<dbReference type="InterPro" id="IPR034104">
    <property type="entry name" value="Lsm1"/>
</dbReference>
<dbReference type="PANTHER" id="PTHR15588:SF8">
    <property type="entry name" value="U6 SNRNA-ASSOCIATED SM-LIKE PROTEIN LSM1"/>
    <property type="match status" value="1"/>
</dbReference>
<dbReference type="Pfam" id="PF01423">
    <property type="entry name" value="LSM"/>
    <property type="match status" value="1"/>
</dbReference>
<dbReference type="eggNOG" id="KOG1782">
    <property type="taxonomic scope" value="Eukaryota"/>
</dbReference>
<dbReference type="AlphaFoldDB" id="F0YNC5"/>
<dbReference type="InterPro" id="IPR047575">
    <property type="entry name" value="Sm"/>
</dbReference>
<dbReference type="EMBL" id="GL833173">
    <property type="protein sequence ID" value="EGB03380.1"/>
    <property type="molecule type" value="Genomic_DNA"/>
</dbReference>
<dbReference type="GO" id="GO:1990904">
    <property type="term" value="C:ribonucleoprotein complex"/>
    <property type="evidence" value="ECO:0007669"/>
    <property type="project" value="UniProtKB-KW"/>
</dbReference>
<dbReference type="GO" id="GO:0006397">
    <property type="term" value="P:mRNA processing"/>
    <property type="evidence" value="ECO:0007669"/>
    <property type="project" value="UniProtKB-UniRule"/>
</dbReference>
<dbReference type="CDD" id="cd01728">
    <property type="entry name" value="LSm1"/>
    <property type="match status" value="1"/>
</dbReference>
<reference evidence="8 9" key="1">
    <citation type="journal article" date="2011" name="Proc. Natl. Acad. Sci. U.S.A.">
        <title>Niche of harmful alga Aureococcus anophagefferens revealed through ecogenomics.</title>
        <authorList>
            <person name="Gobler C.J."/>
            <person name="Berry D.L."/>
            <person name="Dyhrman S.T."/>
            <person name="Wilhelm S.W."/>
            <person name="Salamov A."/>
            <person name="Lobanov A.V."/>
            <person name="Zhang Y."/>
            <person name="Collier J.L."/>
            <person name="Wurch L.L."/>
            <person name="Kustka A.B."/>
            <person name="Dill B.D."/>
            <person name="Shah M."/>
            <person name="VerBerkmoes N.C."/>
            <person name="Kuo A."/>
            <person name="Terry A."/>
            <person name="Pangilinan J."/>
            <person name="Lindquist E.A."/>
            <person name="Lucas S."/>
            <person name="Paulsen I.T."/>
            <person name="Hattenrath-Lehmann T.K."/>
            <person name="Talmage S.C."/>
            <person name="Walker E.A."/>
            <person name="Koch F."/>
            <person name="Burson A.M."/>
            <person name="Marcoval M.A."/>
            <person name="Tang Y.Z."/>
            <person name="Lecleir G.R."/>
            <person name="Coyne K.J."/>
            <person name="Berg G.M."/>
            <person name="Bertrand E.M."/>
            <person name="Saito M.A."/>
            <person name="Gladyshev V.N."/>
            <person name="Grigoriev I.V."/>
        </authorList>
    </citation>
    <scope>NUCLEOTIDE SEQUENCE [LARGE SCALE GENOMIC DNA]</scope>
    <source>
        <strain evidence="9">CCMP 1984</strain>
    </source>
</reference>
<dbReference type="GO" id="GO:1990726">
    <property type="term" value="C:Lsm1-7-Pat1 complex"/>
    <property type="evidence" value="ECO:0007669"/>
    <property type="project" value="TreeGrafter"/>
</dbReference>
<dbReference type="KEGG" id="aaf:AURANDRAFT_72740"/>
<dbReference type="GeneID" id="20228858"/>
<dbReference type="InterPro" id="IPR010920">
    <property type="entry name" value="LSM_dom_sf"/>
</dbReference>
<dbReference type="Gene3D" id="2.30.30.100">
    <property type="match status" value="1"/>
</dbReference>
<dbReference type="SUPFAM" id="SSF50182">
    <property type="entry name" value="Sm-like ribonucleoproteins"/>
    <property type="match status" value="1"/>
</dbReference>
<dbReference type="SMART" id="SM00651">
    <property type="entry name" value="Sm"/>
    <property type="match status" value="1"/>
</dbReference>
<dbReference type="InterPro" id="IPR001163">
    <property type="entry name" value="Sm_dom_euk/arc"/>
</dbReference>
<keyword evidence="9" id="KW-1185">Reference proteome</keyword>
<evidence type="ECO:0000313" key="8">
    <source>
        <dbReference type="EMBL" id="EGB03380.1"/>
    </source>
</evidence>
<dbReference type="GO" id="GO:0000932">
    <property type="term" value="C:P-body"/>
    <property type="evidence" value="ECO:0007669"/>
    <property type="project" value="UniProtKB-SubCell"/>
</dbReference>
<keyword evidence="5 6" id="KW-0687">Ribonucleoprotein</keyword>
<evidence type="ECO:0000259" key="7">
    <source>
        <dbReference type="PROSITE" id="PS52002"/>
    </source>
</evidence>
<keyword evidence="2 6" id="KW-0963">Cytoplasm</keyword>
<comment type="function">
    <text evidence="6">Probably involved with other LSm subunits in the general process of degradation of mRNAs.</text>
</comment>
<organism evidence="9">
    <name type="scientific">Aureococcus anophagefferens</name>
    <name type="common">Harmful bloom alga</name>
    <dbReference type="NCBI Taxonomy" id="44056"/>
    <lineage>
        <taxon>Eukaryota</taxon>
        <taxon>Sar</taxon>
        <taxon>Stramenopiles</taxon>
        <taxon>Ochrophyta</taxon>
        <taxon>Pelagophyceae</taxon>
        <taxon>Pelagomonadales</taxon>
        <taxon>Pelagomonadaceae</taxon>
        <taxon>Aureococcus</taxon>
    </lineage>
</organism>
<evidence type="ECO:0000256" key="6">
    <source>
        <dbReference type="RuleBase" id="RU365047"/>
    </source>
</evidence>
<dbReference type="GO" id="GO:0000290">
    <property type="term" value="P:deadenylation-dependent decapping of nuclear-transcribed mRNA"/>
    <property type="evidence" value="ECO:0007669"/>
    <property type="project" value="TreeGrafter"/>
</dbReference>
<proteinExistence type="inferred from homology"/>
<comment type="similarity">
    <text evidence="1 6">Belongs to the snRNP Sm proteins family.</text>
</comment>
<comment type="subcellular location">
    <subcellularLocation>
        <location evidence="6">Cytoplasm</location>
    </subcellularLocation>
    <subcellularLocation>
        <location evidence="6">Cytoplasm</location>
        <location evidence="6">P-body</location>
    </subcellularLocation>
</comment>